<reference evidence="1 2" key="1">
    <citation type="journal article" date="2019" name="Nat. Ecol. Evol.">
        <title>Megaphylogeny resolves global patterns of mushroom evolution.</title>
        <authorList>
            <person name="Varga T."/>
            <person name="Krizsan K."/>
            <person name="Foldi C."/>
            <person name="Dima B."/>
            <person name="Sanchez-Garcia M."/>
            <person name="Sanchez-Ramirez S."/>
            <person name="Szollosi G.J."/>
            <person name="Szarkandi J.G."/>
            <person name="Papp V."/>
            <person name="Albert L."/>
            <person name="Andreopoulos W."/>
            <person name="Angelini C."/>
            <person name="Antonin V."/>
            <person name="Barry K.W."/>
            <person name="Bougher N.L."/>
            <person name="Buchanan P."/>
            <person name="Buyck B."/>
            <person name="Bense V."/>
            <person name="Catcheside P."/>
            <person name="Chovatia M."/>
            <person name="Cooper J."/>
            <person name="Damon W."/>
            <person name="Desjardin D."/>
            <person name="Finy P."/>
            <person name="Geml J."/>
            <person name="Haridas S."/>
            <person name="Hughes K."/>
            <person name="Justo A."/>
            <person name="Karasinski D."/>
            <person name="Kautmanova I."/>
            <person name="Kiss B."/>
            <person name="Kocsube S."/>
            <person name="Kotiranta H."/>
            <person name="LaButti K.M."/>
            <person name="Lechner B.E."/>
            <person name="Liimatainen K."/>
            <person name="Lipzen A."/>
            <person name="Lukacs Z."/>
            <person name="Mihaltcheva S."/>
            <person name="Morgado L.N."/>
            <person name="Niskanen T."/>
            <person name="Noordeloos M.E."/>
            <person name="Ohm R.A."/>
            <person name="Ortiz-Santana B."/>
            <person name="Ovrebo C."/>
            <person name="Racz N."/>
            <person name="Riley R."/>
            <person name="Savchenko A."/>
            <person name="Shiryaev A."/>
            <person name="Soop K."/>
            <person name="Spirin V."/>
            <person name="Szebenyi C."/>
            <person name="Tomsovsky M."/>
            <person name="Tulloss R.E."/>
            <person name="Uehling J."/>
            <person name="Grigoriev I.V."/>
            <person name="Vagvolgyi C."/>
            <person name="Papp T."/>
            <person name="Martin F.M."/>
            <person name="Miettinen O."/>
            <person name="Hibbett D.S."/>
            <person name="Nagy L.G."/>
        </authorList>
    </citation>
    <scope>NUCLEOTIDE SEQUENCE [LARGE SCALE GENOMIC DNA]</scope>
    <source>
        <strain evidence="1 2">CBS 309.79</strain>
    </source>
</reference>
<dbReference type="AlphaFoldDB" id="A0A5C3QMI4"/>
<evidence type="ECO:0000313" key="1">
    <source>
        <dbReference type="EMBL" id="TFL02558.1"/>
    </source>
</evidence>
<dbReference type="Gene3D" id="1.25.40.10">
    <property type="entry name" value="Tetratricopeptide repeat domain"/>
    <property type="match status" value="1"/>
</dbReference>
<protein>
    <submittedName>
        <fullName evidence="1">Uncharacterized protein</fullName>
    </submittedName>
</protein>
<proteinExistence type="predicted"/>
<evidence type="ECO:0000313" key="2">
    <source>
        <dbReference type="Proteomes" id="UP000305067"/>
    </source>
</evidence>
<sequence length="888" mass="99857">MLQSPEENAEYLKALSMLLAQKGYAEVVRNNVLPTLSRYTKYEEFTALFHAVEQSSAEFLRSKQATVASVYSATTDNASDIFDAAEEEYSTFADVVSESSSAPVSTVQTLEGLIRSGQVIRATQLYEDLCAIGVDIPKSPLYSYAANRLLRSYDTRNAIEQYRLWLELVPDADQNPDHAYLDQLTGYLLNSHRPSLQLINEFSLICSRKGYLALLERTLPVIIRYTEVEFSRRQLCQWEDNVRDWFVRREAPNSEIKLWEAEIRGVAIRAYRLTGHQNEVVNLVKHSYNTGTHLRHGLVHFIIREWDQGADSESLANLQIVKDIRDAWYPPHLIEQPSSSGASQDLALLVEQRRYAEAEALRAAMYRDGQSITPSSIYIQAALATLASDLSPDRARSFHHWMELVPACDVASLQGDVKLVATKLLEEPVDVTLLMLFALHCARKGVFDVASETILGKIVGHRSIPSPSIMKLLDQLRQEFDQRAVQDPAYPPLSQTMFADAVSASMRARRVSLALQLTHALDHAHKDNMASPPASSSSEGGTDLLAFAQTLETRNTWSTPQIPPPILLRYLRRVFTPATSSSFWIPPPPPEDLYKHLLVFRKDQRFNAVKLLNSRAMRSPPGHSTIWARAMMLHAARKGDHDRVLSLFAHYFYMVGVYRKGVLEVFERRKDDWQFMQPRLEGRIPPLSADIAMVWHSLVAKSPDETNPRQPGLRNLYRQFIGAVKVSKGVSKLSPVTTGGRTILLFRPPPIQFDDDSFTPFISAFCSLLSPNFAVTVFKHMTSLGFNPTEYQLRKVACTFAAGGNVSGAVGMLDYLELHKERSGVHARTFNTYGKVLKAFLDAKCLEGAEEVERRLVVTLGYQPSLSKKVDRDLAALEKLRKEPTSAA</sequence>
<gene>
    <name evidence="1" type="ORF">BDV98DRAFT_432290</name>
</gene>
<accession>A0A5C3QMI4</accession>
<dbReference type="STRING" id="1884261.A0A5C3QMI4"/>
<dbReference type="OrthoDB" id="185373at2759"/>
<dbReference type="EMBL" id="ML178822">
    <property type="protein sequence ID" value="TFL02558.1"/>
    <property type="molecule type" value="Genomic_DNA"/>
</dbReference>
<dbReference type="InterPro" id="IPR011990">
    <property type="entry name" value="TPR-like_helical_dom_sf"/>
</dbReference>
<keyword evidence="2" id="KW-1185">Reference proteome</keyword>
<organism evidence="1 2">
    <name type="scientific">Pterulicium gracile</name>
    <dbReference type="NCBI Taxonomy" id="1884261"/>
    <lineage>
        <taxon>Eukaryota</taxon>
        <taxon>Fungi</taxon>
        <taxon>Dikarya</taxon>
        <taxon>Basidiomycota</taxon>
        <taxon>Agaricomycotina</taxon>
        <taxon>Agaricomycetes</taxon>
        <taxon>Agaricomycetidae</taxon>
        <taxon>Agaricales</taxon>
        <taxon>Pleurotineae</taxon>
        <taxon>Pterulaceae</taxon>
        <taxon>Pterulicium</taxon>
    </lineage>
</organism>
<name>A0A5C3QMI4_9AGAR</name>
<dbReference type="Proteomes" id="UP000305067">
    <property type="component" value="Unassembled WGS sequence"/>
</dbReference>